<reference evidence="1 2" key="1">
    <citation type="submission" date="2023-02" db="EMBL/GenBank/DDBJ databases">
        <title>LHISI_Scaffold_Assembly.</title>
        <authorList>
            <person name="Stuart O.P."/>
            <person name="Cleave R."/>
            <person name="Magrath M.J.L."/>
            <person name="Mikheyev A.S."/>
        </authorList>
    </citation>
    <scope>NUCLEOTIDE SEQUENCE [LARGE SCALE GENOMIC DNA]</scope>
    <source>
        <strain evidence="1">Daus_M_001</strain>
        <tissue evidence="1">Leg muscle</tissue>
    </source>
</reference>
<protein>
    <submittedName>
        <fullName evidence="1">Uncharacterized protein</fullName>
    </submittedName>
</protein>
<evidence type="ECO:0000313" key="1">
    <source>
        <dbReference type="EMBL" id="KAJ8870066.1"/>
    </source>
</evidence>
<sequence length="130" mass="13535">MNIHVDPGGNRVRFTVVGAEQSGHCAATSPTSVSAIVCWGSAGVQGRGKREIPEKTRRPAASFGTIPKCKNLGATLSAIEPGLPWWKASALAATPPRPPSLSDEALGVRVSVARIAHSSLDLERAVTKDA</sequence>
<name>A0ABQ9GCF0_9NEOP</name>
<gene>
    <name evidence="1" type="ORF">PR048_029077</name>
</gene>
<organism evidence="1 2">
    <name type="scientific">Dryococelus australis</name>
    <dbReference type="NCBI Taxonomy" id="614101"/>
    <lineage>
        <taxon>Eukaryota</taxon>
        <taxon>Metazoa</taxon>
        <taxon>Ecdysozoa</taxon>
        <taxon>Arthropoda</taxon>
        <taxon>Hexapoda</taxon>
        <taxon>Insecta</taxon>
        <taxon>Pterygota</taxon>
        <taxon>Neoptera</taxon>
        <taxon>Polyneoptera</taxon>
        <taxon>Phasmatodea</taxon>
        <taxon>Verophasmatodea</taxon>
        <taxon>Anareolatae</taxon>
        <taxon>Phasmatidae</taxon>
        <taxon>Eurycanthinae</taxon>
        <taxon>Dryococelus</taxon>
    </lineage>
</organism>
<dbReference type="Proteomes" id="UP001159363">
    <property type="component" value="Chromosome 12"/>
</dbReference>
<comment type="caution">
    <text evidence="1">The sequence shown here is derived from an EMBL/GenBank/DDBJ whole genome shotgun (WGS) entry which is preliminary data.</text>
</comment>
<keyword evidence="2" id="KW-1185">Reference proteome</keyword>
<evidence type="ECO:0000313" key="2">
    <source>
        <dbReference type="Proteomes" id="UP001159363"/>
    </source>
</evidence>
<dbReference type="EMBL" id="JARBHB010000013">
    <property type="protein sequence ID" value="KAJ8870066.1"/>
    <property type="molecule type" value="Genomic_DNA"/>
</dbReference>
<proteinExistence type="predicted"/>
<accession>A0ABQ9GCF0</accession>